<dbReference type="EMBL" id="LR031358">
    <property type="protein sequence ID" value="VDB97970.1"/>
    <property type="molecule type" value="Genomic_DNA"/>
</dbReference>
<dbReference type="GO" id="GO:0005886">
    <property type="term" value="C:plasma membrane"/>
    <property type="evidence" value="ECO:0007669"/>
    <property type="project" value="UniProtKB-SubCell"/>
</dbReference>
<evidence type="ECO:0000313" key="11">
    <source>
        <dbReference type="Proteomes" id="UP000294726"/>
    </source>
</evidence>
<evidence type="ECO:0000256" key="6">
    <source>
        <dbReference type="ARBA" id="ARBA00023136"/>
    </source>
</evidence>
<evidence type="ECO:0000256" key="7">
    <source>
        <dbReference type="SAM" id="Phobius"/>
    </source>
</evidence>
<dbReference type="Pfam" id="PF13520">
    <property type="entry name" value="AA_permease_2"/>
    <property type="match status" value="1"/>
</dbReference>
<sequence length="511" mass="56893">MKRNISSNSKMSLFGFFTLTAAMLMSADEYPAFAQSGLLAVLYLVLAGLLWFLPIALCSAEMATVSGWEEGGVYAWVKNTLGKRAGFIAVFFQWLQITVNFITMIYFIIGVLSFTLDLSILNTNHWLKWILFLIIYWAMTFFQMRGINGTDKLVKNTFIWGILLPAFILLAVCGIYLSLGNPLQFNSSLTENFKTLTNTFSISTIVPFILAFTGIEASASYINNLRNPKVNYPLTLIILVLFAIIIDSFGGLSVASVVPLNKLSLNQGMIDAISIMFTKISKTVWATWMIKIVGLLMAFGMLGEISSWIIGPVKSLLATAEDRILPAYFDHVNEQQVPARLVIFQGIIVSVISGVLTVGFGGNNDAYKMSMSMTVMLYLVTYILIFIGYLALTASKKTISRKFKIPGGKITRFAVAVLGLISSLAVFASTFVPSGIKGISLVAYMTIMLTFFILIFALTLLIYSRRARISKRNYKLRHKKVEEVLPFTYLRGRAETVIEDIEKDISEDKHP</sequence>
<dbReference type="GO" id="GO:0022857">
    <property type="term" value="F:transmembrane transporter activity"/>
    <property type="evidence" value="ECO:0007669"/>
    <property type="project" value="InterPro"/>
</dbReference>
<evidence type="ECO:0000313" key="10">
    <source>
        <dbReference type="Proteomes" id="UP000181728"/>
    </source>
</evidence>
<reference evidence="9 11" key="2">
    <citation type="submission" date="2018-08" db="EMBL/GenBank/DDBJ databases">
        <authorList>
            <person name="Lorentzen P. G. S. M."/>
        </authorList>
    </citation>
    <scope>NUCLEOTIDE SEQUENCE [LARGE SCALE GENOMIC DNA]</scope>
    <source>
        <strain evidence="9 11">CRBO_1381</strain>
    </source>
</reference>
<dbReference type="InterPro" id="IPR050367">
    <property type="entry name" value="APC_superfamily"/>
</dbReference>
<evidence type="ECO:0000313" key="8">
    <source>
        <dbReference type="EMBL" id="OIM21380.1"/>
    </source>
</evidence>
<keyword evidence="3" id="KW-1003">Cell membrane</keyword>
<dbReference type="AlphaFoldDB" id="A0A6N4A7K1"/>
<evidence type="ECO:0000256" key="1">
    <source>
        <dbReference type="ARBA" id="ARBA00004651"/>
    </source>
</evidence>
<feature type="transmembrane region" description="Helical" evidence="7">
    <location>
        <begin position="373"/>
        <end position="392"/>
    </location>
</feature>
<evidence type="ECO:0000256" key="4">
    <source>
        <dbReference type="ARBA" id="ARBA00022692"/>
    </source>
</evidence>
<feature type="transmembrane region" description="Helical" evidence="7">
    <location>
        <begin position="158"/>
        <end position="179"/>
    </location>
</feature>
<comment type="subcellular location">
    <subcellularLocation>
        <location evidence="1">Cell membrane</location>
        <topology evidence="1">Multi-pass membrane protein</topology>
    </subcellularLocation>
</comment>
<feature type="transmembrane region" description="Helical" evidence="7">
    <location>
        <begin position="199"/>
        <end position="222"/>
    </location>
</feature>
<evidence type="ECO:0000256" key="3">
    <source>
        <dbReference type="ARBA" id="ARBA00022475"/>
    </source>
</evidence>
<keyword evidence="4 7" id="KW-0812">Transmembrane</keyword>
<dbReference type="PANTHER" id="PTHR42770:SF15">
    <property type="entry name" value="GLUTAMATE_GAMMA-AMINOBUTYRATE ANTIPORTER-RELATED"/>
    <property type="match status" value="1"/>
</dbReference>
<feature type="transmembrane region" description="Helical" evidence="7">
    <location>
        <begin position="285"/>
        <end position="305"/>
    </location>
</feature>
<dbReference type="Proteomes" id="UP000294726">
    <property type="component" value="Chromosome"/>
</dbReference>
<feature type="transmembrane region" description="Helical" evidence="7">
    <location>
        <begin position="341"/>
        <end position="361"/>
    </location>
</feature>
<evidence type="ECO:0000256" key="2">
    <source>
        <dbReference type="ARBA" id="ARBA00022448"/>
    </source>
</evidence>
<organism evidence="8 10">
    <name type="scientific">Oenococcus oeni</name>
    <name type="common">Leuconostoc oenos</name>
    <dbReference type="NCBI Taxonomy" id="1247"/>
    <lineage>
        <taxon>Bacteria</taxon>
        <taxon>Bacillati</taxon>
        <taxon>Bacillota</taxon>
        <taxon>Bacilli</taxon>
        <taxon>Lactobacillales</taxon>
        <taxon>Lactobacillaceae</taxon>
        <taxon>Oenococcus</taxon>
    </lineage>
</organism>
<dbReference type="Proteomes" id="UP000181728">
    <property type="component" value="Unassembled WGS sequence"/>
</dbReference>
<dbReference type="Gene3D" id="1.20.1740.10">
    <property type="entry name" value="Amino acid/polyamine transporter I"/>
    <property type="match status" value="1"/>
</dbReference>
<accession>A0A6N4A7K1</accession>
<keyword evidence="6 7" id="KW-0472">Membrane</keyword>
<feature type="transmembrane region" description="Helical" evidence="7">
    <location>
        <begin position="442"/>
        <end position="463"/>
    </location>
</feature>
<feature type="transmembrane region" description="Helical" evidence="7">
    <location>
        <begin position="87"/>
        <end position="114"/>
    </location>
</feature>
<keyword evidence="2" id="KW-0813">Transport</keyword>
<dbReference type="RefSeq" id="WP_032818775.1">
    <property type="nucleotide sequence ID" value="NZ_LR031358.1"/>
</dbReference>
<name>A0A6N4A7K1_OENOE</name>
<dbReference type="PANTHER" id="PTHR42770">
    <property type="entry name" value="AMINO ACID TRANSPORTER-RELATED"/>
    <property type="match status" value="1"/>
</dbReference>
<reference evidence="8 10" key="1">
    <citation type="journal article" date="2016" name="BMC Genomics">
        <title>Consensus pan-genome assembly of the specialised wine bacterium Oenococcus oeni.</title>
        <authorList>
            <person name="Sternes P.R."/>
            <person name="Borneman A.R."/>
        </authorList>
    </citation>
    <scope>NUCLEOTIDE SEQUENCE [LARGE SCALE GENOMIC DNA]</scope>
    <source>
        <strain evidence="8 10">AWRIB661</strain>
    </source>
</reference>
<dbReference type="InterPro" id="IPR002293">
    <property type="entry name" value="AA/rel_permease1"/>
</dbReference>
<gene>
    <name evidence="9" type="primary">gadC</name>
    <name evidence="8" type="ORF">ATX59_04190</name>
    <name evidence="9" type="ORF">OENI_0850</name>
</gene>
<evidence type="ECO:0000313" key="9">
    <source>
        <dbReference type="EMBL" id="VDB97970.1"/>
    </source>
</evidence>
<proteinExistence type="predicted"/>
<keyword evidence="5 7" id="KW-1133">Transmembrane helix</keyword>
<dbReference type="EMBL" id="MLOK01000036">
    <property type="protein sequence ID" value="OIM21380.1"/>
    <property type="molecule type" value="Genomic_DNA"/>
</dbReference>
<feature type="transmembrane region" description="Helical" evidence="7">
    <location>
        <begin position="234"/>
        <end position="258"/>
    </location>
</feature>
<feature type="transmembrane region" description="Helical" evidence="7">
    <location>
        <begin position="37"/>
        <end position="57"/>
    </location>
</feature>
<feature type="transmembrane region" description="Helical" evidence="7">
    <location>
        <begin position="413"/>
        <end position="436"/>
    </location>
</feature>
<evidence type="ECO:0000256" key="5">
    <source>
        <dbReference type="ARBA" id="ARBA00022989"/>
    </source>
</evidence>
<protein>
    <submittedName>
        <fullName evidence="8 9">Antiporter</fullName>
    </submittedName>
</protein>
<feature type="transmembrane region" description="Helical" evidence="7">
    <location>
        <begin position="126"/>
        <end position="146"/>
    </location>
</feature>
<dbReference type="PIRSF" id="PIRSF006060">
    <property type="entry name" value="AA_transporter"/>
    <property type="match status" value="1"/>
</dbReference>